<evidence type="ECO:0000313" key="1">
    <source>
        <dbReference type="EMBL" id="MFC7408656.1"/>
    </source>
</evidence>
<sequence length="108" mass="11588">MAAMNNDKCGPTCNPFWSGIPTGNQVSCTAVCRHDTGKSSHAGSLLVAINAPTMLDARGLLLHDWWLKPLNINNVIVGVCPSLQESKKGECEPESELNVAIHRLAHGQ</sequence>
<keyword evidence="2" id="KW-1185">Reference proteome</keyword>
<dbReference type="Proteomes" id="UP001596501">
    <property type="component" value="Unassembled WGS sequence"/>
</dbReference>
<dbReference type="EMBL" id="JBHTCA010000004">
    <property type="protein sequence ID" value="MFC7408656.1"/>
    <property type="molecule type" value="Genomic_DNA"/>
</dbReference>
<protein>
    <submittedName>
        <fullName evidence="1">Uncharacterized protein</fullName>
    </submittedName>
</protein>
<organism evidence="1 2">
    <name type="scientific">Hydrogenophaga atypica</name>
    <dbReference type="NCBI Taxonomy" id="249409"/>
    <lineage>
        <taxon>Bacteria</taxon>
        <taxon>Pseudomonadati</taxon>
        <taxon>Pseudomonadota</taxon>
        <taxon>Betaproteobacteria</taxon>
        <taxon>Burkholderiales</taxon>
        <taxon>Comamonadaceae</taxon>
        <taxon>Hydrogenophaga</taxon>
    </lineage>
</organism>
<accession>A0ABW2QGU8</accession>
<evidence type="ECO:0000313" key="2">
    <source>
        <dbReference type="Proteomes" id="UP001596501"/>
    </source>
</evidence>
<dbReference type="RefSeq" id="WP_382221281.1">
    <property type="nucleotide sequence ID" value="NZ_JBHTCA010000004.1"/>
</dbReference>
<reference evidence="2" key="1">
    <citation type="journal article" date="2019" name="Int. J. Syst. Evol. Microbiol.">
        <title>The Global Catalogue of Microorganisms (GCM) 10K type strain sequencing project: providing services to taxonomists for standard genome sequencing and annotation.</title>
        <authorList>
            <consortium name="The Broad Institute Genomics Platform"/>
            <consortium name="The Broad Institute Genome Sequencing Center for Infectious Disease"/>
            <person name="Wu L."/>
            <person name="Ma J."/>
        </authorList>
    </citation>
    <scope>NUCLEOTIDE SEQUENCE [LARGE SCALE GENOMIC DNA]</scope>
    <source>
        <strain evidence="2">CGMCC 1.12371</strain>
    </source>
</reference>
<comment type="caution">
    <text evidence="1">The sequence shown here is derived from an EMBL/GenBank/DDBJ whole genome shotgun (WGS) entry which is preliminary data.</text>
</comment>
<gene>
    <name evidence="1" type="ORF">ACFQPB_07270</name>
</gene>
<name>A0ABW2QGU8_9BURK</name>
<proteinExistence type="predicted"/>